<dbReference type="OrthoDB" id="2052561at2"/>
<dbReference type="PATRIC" id="fig|216463.3.peg.2613"/>
<name>A0A0F3RVH8_9LACO</name>
<dbReference type="Gene3D" id="3.40.50.300">
    <property type="entry name" value="P-loop containing nucleotide triphosphate hydrolases"/>
    <property type="match status" value="1"/>
</dbReference>
<dbReference type="RefSeq" id="WP_045806832.1">
    <property type="nucleotide sequence ID" value="NZ_JZCR01000006.1"/>
</dbReference>
<dbReference type="PANTHER" id="PTHR30050:SF4">
    <property type="entry name" value="ATP-BINDING PROTEIN RV3427C IN INSERTION SEQUENCE-RELATED"/>
    <property type="match status" value="1"/>
</dbReference>
<reference evidence="3 4" key="1">
    <citation type="submission" date="2015-03" db="EMBL/GenBank/DDBJ databases">
        <authorList>
            <person name="Zheng J."/>
            <person name="Ganezle M."/>
        </authorList>
    </citation>
    <scope>NUCLEOTIDE SEQUENCE [LARGE SCALE GENOMIC DNA]</scope>
    <source>
        <strain evidence="3 4">LP38</strain>
    </source>
</reference>
<dbReference type="Proteomes" id="UP000033491">
    <property type="component" value="Unassembled WGS sequence"/>
</dbReference>
<protein>
    <submittedName>
        <fullName evidence="3">DNA replication protein</fullName>
    </submittedName>
</protein>
<dbReference type="Pfam" id="PF01695">
    <property type="entry name" value="IstB_IS21"/>
    <property type="match status" value="1"/>
</dbReference>
<dbReference type="InterPro" id="IPR027417">
    <property type="entry name" value="P-loop_NTPase"/>
</dbReference>
<evidence type="ECO:0000313" key="3">
    <source>
        <dbReference type="EMBL" id="KJW13609.1"/>
    </source>
</evidence>
<feature type="domain" description="IstB-like ATP-binding" evidence="1">
    <location>
        <begin position="56"/>
        <end position="242"/>
    </location>
</feature>
<comment type="caution">
    <text evidence="3">The sequence shown here is derived from an EMBL/GenBank/DDBJ whole genome shotgun (WGS) entry which is preliminary data.</text>
</comment>
<dbReference type="STRING" id="216463.VC81_03905"/>
<evidence type="ECO:0000259" key="1">
    <source>
        <dbReference type="Pfam" id="PF01695"/>
    </source>
</evidence>
<evidence type="ECO:0000313" key="4">
    <source>
        <dbReference type="Proteomes" id="UP000033491"/>
    </source>
</evidence>
<gene>
    <name evidence="3" type="ORF">VC81_03905</name>
    <name evidence="2" type="ORF">VC81_06205</name>
</gene>
<dbReference type="PANTHER" id="PTHR30050">
    <property type="entry name" value="CHROMOSOMAL REPLICATION INITIATOR PROTEIN DNAA"/>
    <property type="match status" value="1"/>
</dbReference>
<organism evidence="3 4">
    <name type="scientific">Levilactobacillus spicheri</name>
    <dbReference type="NCBI Taxonomy" id="216463"/>
    <lineage>
        <taxon>Bacteria</taxon>
        <taxon>Bacillati</taxon>
        <taxon>Bacillota</taxon>
        <taxon>Bacilli</taxon>
        <taxon>Lactobacillales</taxon>
        <taxon>Lactobacillaceae</taxon>
        <taxon>Levilactobacillus</taxon>
    </lineage>
</organism>
<dbReference type="SUPFAM" id="SSF52540">
    <property type="entry name" value="P-loop containing nucleoside triphosphate hydrolases"/>
    <property type="match status" value="1"/>
</dbReference>
<dbReference type="GO" id="GO:0005524">
    <property type="term" value="F:ATP binding"/>
    <property type="evidence" value="ECO:0007669"/>
    <property type="project" value="InterPro"/>
</dbReference>
<dbReference type="AlphaFoldDB" id="A0A0F3RVH8"/>
<accession>A0A0F3RVH8</accession>
<sequence>MASTTNGPINFALLDQVQKTNQKCPKHGVFMIHLPGKKPFCPQCQREKIARREQQTVIEAENFWHKRKTSDVLLRDSIFDDPNLRKATFDNFEATSQEAEDNKNVARAIAVQYLKTDTQFNTLFTGLPGRGKSHLALAMLKAVNEFGERPMSCLFVSVNELMRLIKDSFNYPDSKYTEANMVNLLGSVDLLVIDDLGSESSFKRESREASEFTQNVLFGVLNHRNRTIITTNLNSKELTAIYNPKLISRMYRGIKGHIIKFTDKTPDQRSVEF</sequence>
<dbReference type="EMBL" id="JZCR01000014">
    <property type="protein sequence ID" value="KJW12844.1"/>
    <property type="molecule type" value="Genomic_DNA"/>
</dbReference>
<proteinExistence type="predicted"/>
<dbReference type="GO" id="GO:0006260">
    <property type="term" value="P:DNA replication"/>
    <property type="evidence" value="ECO:0007669"/>
    <property type="project" value="TreeGrafter"/>
</dbReference>
<dbReference type="EMBL" id="JZCR01000006">
    <property type="protein sequence ID" value="KJW13609.1"/>
    <property type="molecule type" value="Genomic_DNA"/>
</dbReference>
<dbReference type="InterPro" id="IPR002611">
    <property type="entry name" value="IstB_ATP-bd"/>
</dbReference>
<dbReference type="CDD" id="cd00009">
    <property type="entry name" value="AAA"/>
    <property type="match status" value="1"/>
</dbReference>
<evidence type="ECO:0000313" key="2">
    <source>
        <dbReference type="EMBL" id="KJW12844.1"/>
    </source>
</evidence>